<dbReference type="CDD" id="cd03794">
    <property type="entry name" value="GT4_WbuB-like"/>
    <property type="match status" value="1"/>
</dbReference>
<dbReference type="InterPro" id="IPR001296">
    <property type="entry name" value="Glyco_trans_1"/>
</dbReference>
<proteinExistence type="predicted"/>
<evidence type="ECO:0000256" key="1">
    <source>
        <dbReference type="ARBA" id="ARBA00021292"/>
    </source>
</evidence>
<comment type="caution">
    <text evidence="6">The sequence shown here is derived from an EMBL/GenBank/DDBJ whole genome shotgun (WGS) entry which is preliminary data.</text>
</comment>
<dbReference type="Gene3D" id="3.40.50.2000">
    <property type="entry name" value="Glycogen Phosphorylase B"/>
    <property type="match status" value="2"/>
</dbReference>
<name>A0ABX0DDZ1_9MICC</name>
<keyword evidence="2" id="KW-0328">Glycosyltransferase</keyword>
<evidence type="ECO:0000256" key="3">
    <source>
        <dbReference type="ARBA" id="ARBA00022679"/>
    </source>
</evidence>
<dbReference type="InterPro" id="IPR050194">
    <property type="entry name" value="Glycosyltransferase_grp1"/>
</dbReference>
<protein>
    <recommendedName>
        <fullName evidence="1">D-inositol 3-phosphate glycosyltransferase</fullName>
    </recommendedName>
</protein>
<feature type="domain" description="Glycosyl transferase family 1" evidence="4">
    <location>
        <begin position="224"/>
        <end position="385"/>
    </location>
</feature>
<evidence type="ECO:0000256" key="2">
    <source>
        <dbReference type="ARBA" id="ARBA00022676"/>
    </source>
</evidence>
<gene>
    <name evidence="6" type="ORF">G6N77_09065</name>
</gene>
<dbReference type="RefSeq" id="WP_165181729.1">
    <property type="nucleotide sequence ID" value="NZ_JAAKZI010000013.1"/>
</dbReference>
<evidence type="ECO:0000313" key="7">
    <source>
        <dbReference type="Proteomes" id="UP000479226"/>
    </source>
</evidence>
<accession>A0ABX0DDZ1</accession>
<evidence type="ECO:0000259" key="4">
    <source>
        <dbReference type="Pfam" id="PF00534"/>
    </source>
</evidence>
<dbReference type="InterPro" id="IPR028098">
    <property type="entry name" value="Glyco_trans_4-like_N"/>
</dbReference>
<sequence>MLGSNPRVTIIGLNYAPEPTGIAPYTTRLAERLVASGYSVHVVTGYPHYPVWKRDPRYSGWQDDESLNGVPIKRLRHFIPSSTTNLNRMHMELSFGVRLILARWSSPDVILMVSPSLFASALVLLRAKLGPSKPSTGVWIQDIYCRGLEETGSGNSLQTKLMKKFEGIVFRSATGVTVIHDRFREFLINELGVTGNNIEVIRNWTHLRESSHIDRLGTRRSRGWGTETVVLHAGNMGVKQALENVVEAARTADALGAKVKFVLLGGGNQRNKIQAMAKGIDRIEFISPVPDEEFNAILHSADILLVNEMPGLKEMAVPSKLTSYFSAGLPVIAATESNSTTAAEVLSSGGGLRVDPGQPEALLEAVLKITADPALSEALGRAGQNYARNVLSEETAIIQYSAWLRELAAAK</sequence>
<organism evidence="6 7">
    <name type="scientific">Arthrobacter silviterrae</name>
    <dbReference type="NCBI Taxonomy" id="2026658"/>
    <lineage>
        <taxon>Bacteria</taxon>
        <taxon>Bacillati</taxon>
        <taxon>Actinomycetota</taxon>
        <taxon>Actinomycetes</taxon>
        <taxon>Micrococcales</taxon>
        <taxon>Micrococcaceae</taxon>
        <taxon>Arthrobacter</taxon>
    </lineage>
</organism>
<dbReference type="PANTHER" id="PTHR45947">
    <property type="entry name" value="SULFOQUINOVOSYL TRANSFERASE SQD2"/>
    <property type="match status" value="1"/>
</dbReference>
<dbReference type="EMBL" id="JAAKZI010000013">
    <property type="protein sequence ID" value="NGN83605.1"/>
    <property type="molecule type" value="Genomic_DNA"/>
</dbReference>
<dbReference type="Proteomes" id="UP000479226">
    <property type="component" value="Unassembled WGS sequence"/>
</dbReference>
<feature type="domain" description="Glycosyltransferase subfamily 4-like N-terminal" evidence="5">
    <location>
        <begin position="20"/>
        <end position="204"/>
    </location>
</feature>
<evidence type="ECO:0000259" key="5">
    <source>
        <dbReference type="Pfam" id="PF13579"/>
    </source>
</evidence>
<reference evidence="6 7" key="1">
    <citation type="submission" date="2020-02" db="EMBL/GenBank/DDBJ databases">
        <title>Genome sequence of the type strain DSM 27180 of Arthrobacter silviterrae.</title>
        <authorList>
            <person name="Gao J."/>
            <person name="Sun J."/>
        </authorList>
    </citation>
    <scope>NUCLEOTIDE SEQUENCE [LARGE SCALE GENOMIC DNA]</scope>
    <source>
        <strain evidence="6 7">DSM 27180</strain>
    </source>
</reference>
<keyword evidence="3" id="KW-0808">Transferase</keyword>
<dbReference type="Pfam" id="PF13579">
    <property type="entry name" value="Glyco_trans_4_4"/>
    <property type="match status" value="1"/>
</dbReference>
<dbReference type="PANTHER" id="PTHR45947:SF3">
    <property type="entry name" value="SULFOQUINOVOSYL TRANSFERASE SQD2"/>
    <property type="match status" value="1"/>
</dbReference>
<dbReference type="Pfam" id="PF00534">
    <property type="entry name" value="Glycos_transf_1"/>
    <property type="match status" value="1"/>
</dbReference>
<dbReference type="SUPFAM" id="SSF53756">
    <property type="entry name" value="UDP-Glycosyltransferase/glycogen phosphorylase"/>
    <property type="match status" value="1"/>
</dbReference>
<evidence type="ECO:0000313" key="6">
    <source>
        <dbReference type="EMBL" id="NGN83605.1"/>
    </source>
</evidence>
<keyword evidence="7" id="KW-1185">Reference proteome</keyword>